<dbReference type="InterPro" id="IPR017800">
    <property type="entry name" value="ADOP"/>
</dbReference>
<feature type="domain" description="ABC3 transporter permease C-terminal" evidence="8">
    <location>
        <begin position="276"/>
        <end position="390"/>
    </location>
</feature>
<dbReference type="InterPro" id="IPR050250">
    <property type="entry name" value="Macrolide_Exporter_MacB"/>
</dbReference>
<keyword evidence="4 7" id="KW-1133">Transmembrane helix</keyword>
<comment type="subcellular location">
    <subcellularLocation>
        <location evidence="1">Cell membrane</location>
        <topology evidence="1">Multi-pass membrane protein</topology>
    </subcellularLocation>
</comment>
<evidence type="ECO:0000256" key="7">
    <source>
        <dbReference type="SAM" id="Phobius"/>
    </source>
</evidence>
<feature type="transmembrane region" description="Helical" evidence="7">
    <location>
        <begin position="317"/>
        <end position="343"/>
    </location>
</feature>
<dbReference type="PANTHER" id="PTHR30572:SF4">
    <property type="entry name" value="ABC TRANSPORTER PERMEASE YTRF"/>
    <property type="match status" value="1"/>
</dbReference>
<evidence type="ECO:0000256" key="4">
    <source>
        <dbReference type="ARBA" id="ARBA00022989"/>
    </source>
</evidence>
<keyword evidence="11" id="KW-1185">Reference proteome</keyword>
<dbReference type="Pfam" id="PF02687">
    <property type="entry name" value="FtsX"/>
    <property type="match status" value="2"/>
</dbReference>
<dbReference type="Proteomes" id="UP000662747">
    <property type="component" value="Chromosome"/>
</dbReference>
<evidence type="ECO:0000259" key="8">
    <source>
        <dbReference type="Pfam" id="PF02687"/>
    </source>
</evidence>
<evidence type="ECO:0000259" key="9">
    <source>
        <dbReference type="Pfam" id="PF12704"/>
    </source>
</evidence>
<dbReference type="RefSeq" id="WP_206724105.1">
    <property type="nucleotide sequence ID" value="NZ_CP071090.1"/>
</dbReference>
<reference evidence="10 11" key="1">
    <citation type="submission" date="2021-02" db="EMBL/GenBank/DDBJ databases">
        <title>De Novo genome assembly of isolated myxobacteria.</title>
        <authorList>
            <person name="Stevens D.C."/>
        </authorList>
    </citation>
    <scope>NUCLEOTIDE SEQUENCE [LARGE SCALE GENOMIC DNA]</scope>
    <source>
        <strain evidence="11">SCPEA02</strain>
    </source>
</reference>
<keyword evidence="3 7" id="KW-0812">Transmembrane</keyword>
<comment type="similarity">
    <text evidence="6">Belongs to the ABC-4 integral membrane protein family.</text>
</comment>
<evidence type="ECO:0000313" key="11">
    <source>
        <dbReference type="Proteomes" id="UP000662747"/>
    </source>
</evidence>
<dbReference type="Pfam" id="PF12704">
    <property type="entry name" value="MacB_PCD"/>
    <property type="match status" value="2"/>
</dbReference>
<accession>A0ABX7NUH7</accession>
<organism evidence="10 11">
    <name type="scientific">Pyxidicoccus parkwayensis</name>
    <dbReference type="NCBI Taxonomy" id="2813578"/>
    <lineage>
        <taxon>Bacteria</taxon>
        <taxon>Pseudomonadati</taxon>
        <taxon>Myxococcota</taxon>
        <taxon>Myxococcia</taxon>
        <taxon>Myxococcales</taxon>
        <taxon>Cystobacterineae</taxon>
        <taxon>Myxococcaceae</taxon>
        <taxon>Pyxidicoccus</taxon>
    </lineage>
</organism>
<feature type="transmembrane region" description="Helical" evidence="7">
    <location>
        <begin position="765"/>
        <end position="784"/>
    </location>
</feature>
<feature type="transmembrane region" description="Helical" evidence="7">
    <location>
        <begin position="730"/>
        <end position="753"/>
    </location>
</feature>
<proteinExistence type="inferred from homology"/>
<sequence>MASLLQELRLAVRSMFREKVFTAVVVTTLALSIGATTSVFSVVYQVLWRPLPYPEASQLYRLFQTTTPGAGAGPLRDRVRVTRPVWNAWREASRSFSRIEGFQGGRQVLSGAEVDDRLTVGRASAGLLPMLGVQPLLGRLWGAELEVPGRDSEAVLSHSLWQRLYGADPGVLGQSIVLDDRVHTIVGILPASFQFEPEVEVWKPLALDPATEQSSALRVFGLLRPGLTPEQGRSELVQLALGTERVPGVVLTGASVEPLHQLWVEQSQTQLQVVSVVAALLLLLGCANLANLLLARGSARMHEMSVRLALGASRARLVRLVFVESAVRALLGGVLGLLIALWGRDLLGTLVPPQLVSGPGVEPFVLVTASLVSLTTAVLVGLLPALHVSRGTGTLTTMARGTRATSLGLTRSVLVVVQLSLAMVPLVGAGLMLRTVWKLQDVPLGFEPRGVTVAEVFLPLEKYASEDASASVVRELIASIESIPGVSAVGLTGNLPFSGSVWRQTTRFQLVGESSGEASPQVGYVPVTGGYFQALGVPLKEGRYPDARDTASSPRVIVVTEAFARRFLPGRSAVGARLELDVVDGGSREAREIVGVVGDVPMERLSVMPSGDIYVPLTQDLRHTLSLAVRSTLPAGQLMPLLHQRLRATDASLRMLKVRPLETVVEESYAQVRVVGGLLGAFAALAVVLAAVGLYGILAFWVAQRTRELGIRSALGATPRRLLRMVIGQGLRLTGLGLLAGLVGALLVARALAAMLFGVSTYDPLIFLGAPAVLLLTALAASWLPAVSAMRVAPNEALKRDG</sequence>
<dbReference type="PANTHER" id="PTHR30572">
    <property type="entry name" value="MEMBRANE COMPONENT OF TRANSPORTER-RELATED"/>
    <property type="match status" value="1"/>
</dbReference>
<feature type="transmembrane region" description="Helical" evidence="7">
    <location>
        <begin position="273"/>
        <end position="296"/>
    </location>
</feature>
<evidence type="ECO:0000256" key="1">
    <source>
        <dbReference type="ARBA" id="ARBA00004651"/>
    </source>
</evidence>
<dbReference type="NCBIfam" id="TIGR03434">
    <property type="entry name" value="ADOP"/>
    <property type="match status" value="1"/>
</dbReference>
<feature type="transmembrane region" description="Helical" evidence="7">
    <location>
        <begin position="20"/>
        <end position="48"/>
    </location>
</feature>
<evidence type="ECO:0000256" key="6">
    <source>
        <dbReference type="ARBA" id="ARBA00038076"/>
    </source>
</evidence>
<evidence type="ECO:0000256" key="2">
    <source>
        <dbReference type="ARBA" id="ARBA00022475"/>
    </source>
</evidence>
<evidence type="ECO:0000256" key="5">
    <source>
        <dbReference type="ARBA" id="ARBA00023136"/>
    </source>
</evidence>
<keyword evidence="2" id="KW-1003">Cell membrane</keyword>
<feature type="transmembrane region" description="Helical" evidence="7">
    <location>
        <begin position="363"/>
        <end position="388"/>
    </location>
</feature>
<dbReference type="InterPro" id="IPR025857">
    <property type="entry name" value="MacB_PCD"/>
</dbReference>
<feature type="transmembrane region" description="Helical" evidence="7">
    <location>
        <begin position="409"/>
        <end position="433"/>
    </location>
</feature>
<dbReference type="InterPro" id="IPR003838">
    <property type="entry name" value="ABC3_permease_C"/>
</dbReference>
<evidence type="ECO:0000256" key="3">
    <source>
        <dbReference type="ARBA" id="ARBA00022692"/>
    </source>
</evidence>
<dbReference type="EMBL" id="CP071090">
    <property type="protein sequence ID" value="QSQ22529.1"/>
    <property type="molecule type" value="Genomic_DNA"/>
</dbReference>
<keyword evidence="5 7" id="KW-0472">Membrane</keyword>
<gene>
    <name evidence="10" type="ORF">JY651_46725</name>
</gene>
<protein>
    <submittedName>
        <fullName evidence="10">ABC transporter permease</fullName>
    </submittedName>
</protein>
<feature type="domain" description="ABC3 transporter permease C-terminal" evidence="8">
    <location>
        <begin position="681"/>
        <end position="792"/>
    </location>
</feature>
<evidence type="ECO:0000313" key="10">
    <source>
        <dbReference type="EMBL" id="QSQ22529.1"/>
    </source>
</evidence>
<feature type="domain" description="MacB-like periplasmic core" evidence="9">
    <location>
        <begin position="482"/>
        <end position="630"/>
    </location>
</feature>
<feature type="domain" description="MacB-like periplasmic core" evidence="9">
    <location>
        <begin position="22"/>
        <end position="238"/>
    </location>
</feature>
<feature type="transmembrane region" description="Helical" evidence="7">
    <location>
        <begin position="678"/>
        <end position="703"/>
    </location>
</feature>
<name>A0ABX7NUH7_9BACT</name>